<protein>
    <submittedName>
        <fullName evidence="1">Uncharacterized protein</fullName>
    </submittedName>
</protein>
<name>A0A3P7NTR0_DIBLA</name>
<reference evidence="1 2" key="1">
    <citation type="submission" date="2018-11" db="EMBL/GenBank/DDBJ databases">
        <authorList>
            <consortium name="Pathogen Informatics"/>
        </authorList>
    </citation>
    <scope>NUCLEOTIDE SEQUENCE [LARGE SCALE GENOMIC DNA]</scope>
</reference>
<dbReference type="EMBL" id="UYRU01095241">
    <property type="protein sequence ID" value="VDN39358.1"/>
    <property type="molecule type" value="Genomic_DNA"/>
</dbReference>
<dbReference type="AlphaFoldDB" id="A0A3P7NTR0"/>
<evidence type="ECO:0000313" key="1">
    <source>
        <dbReference type="EMBL" id="VDN39358.1"/>
    </source>
</evidence>
<sequence>MVDAFWKQQNSAFLRRFRTLVGMALKIRSINDNSAVHCPGNLNLSIMANAPLAEKTLFLEYLSRGVLTQPTTVLKPARSGYACSDGDSDLGHYTCNMGFQPGELGELERLPGWMGAYCLRPHYLNEQVHRTIFMHEAIFEMNSNFGPTLRAVVYDIRVGPTLIHGYEKISDSLYIENLKLCSTPAIFE</sequence>
<gene>
    <name evidence="1" type="ORF">DILT_LOCUS17842</name>
</gene>
<proteinExistence type="predicted"/>
<dbReference type="Proteomes" id="UP000281553">
    <property type="component" value="Unassembled WGS sequence"/>
</dbReference>
<keyword evidence="2" id="KW-1185">Reference proteome</keyword>
<organism evidence="1 2">
    <name type="scientific">Dibothriocephalus latus</name>
    <name type="common">Fish tapeworm</name>
    <name type="synonym">Diphyllobothrium latum</name>
    <dbReference type="NCBI Taxonomy" id="60516"/>
    <lineage>
        <taxon>Eukaryota</taxon>
        <taxon>Metazoa</taxon>
        <taxon>Spiralia</taxon>
        <taxon>Lophotrochozoa</taxon>
        <taxon>Platyhelminthes</taxon>
        <taxon>Cestoda</taxon>
        <taxon>Eucestoda</taxon>
        <taxon>Diphyllobothriidea</taxon>
        <taxon>Diphyllobothriidae</taxon>
        <taxon>Dibothriocephalus</taxon>
    </lineage>
</organism>
<accession>A0A3P7NTR0</accession>
<dbReference type="OrthoDB" id="9998011at2759"/>
<evidence type="ECO:0000313" key="2">
    <source>
        <dbReference type="Proteomes" id="UP000281553"/>
    </source>
</evidence>